<gene>
    <name evidence="2" type="ORF">ARMOST_11403</name>
</gene>
<sequence length="125" mass="14630">MPAPELNQSNEPWSTTSLPWPWQRGTDPTWMEPPHFDEFYYDSETFRKLDEYAPYPSVLPDSPPPIQLPLYTFRRIYPSRQGTSDNPPTEPPQPTSAERLQQALELAERKAQRIEELKQEVEEAE</sequence>
<evidence type="ECO:0000313" key="2">
    <source>
        <dbReference type="EMBL" id="SJL08044.1"/>
    </source>
</evidence>
<proteinExistence type="predicted"/>
<dbReference type="AlphaFoldDB" id="A0A284RH09"/>
<accession>A0A284RH09</accession>
<organism evidence="2 3">
    <name type="scientific">Armillaria ostoyae</name>
    <name type="common">Armillaria root rot fungus</name>
    <dbReference type="NCBI Taxonomy" id="47428"/>
    <lineage>
        <taxon>Eukaryota</taxon>
        <taxon>Fungi</taxon>
        <taxon>Dikarya</taxon>
        <taxon>Basidiomycota</taxon>
        <taxon>Agaricomycotina</taxon>
        <taxon>Agaricomycetes</taxon>
        <taxon>Agaricomycetidae</taxon>
        <taxon>Agaricales</taxon>
        <taxon>Marasmiineae</taxon>
        <taxon>Physalacriaceae</taxon>
        <taxon>Armillaria</taxon>
    </lineage>
</organism>
<evidence type="ECO:0000256" key="1">
    <source>
        <dbReference type="SAM" id="MobiDB-lite"/>
    </source>
</evidence>
<dbReference type="EMBL" id="FUEG01000009">
    <property type="protein sequence ID" value="SJL08044.1"/>
    <property type="molecule type" value="Genomic_DNA"/>
</dbReference>
<name>A0A284RH09_ARMOS</name>
<feature type="region of interest" description="Disordered" evidence="1">
    <location>
        <begin position="78"/>
        <end position="99"/>
    </location>
</feature>
<reference evidence="3" key="1">
    <citation type="journal article" date="2017" name="Nat. Ecol. Evol.">
        <title>Genome expansion and lineage-specific genetic innovations in the forest pathogenic fungi Armillaria.</title>
        <authorList>
            <person name="Sipos G."/>
            <person name="Prasanna A.N."/>
            <person name="Walter M.C."/>
            <person name="O'Connor E."/>
            <person name="Balint B."/>
            <person name="Krizsan K."/>
            <person name="Kiss B."/>
            <person name="Hess J."/>
            <person name="Varga T."/>
            <person name="Slot J."/>
            <person name="Riley R."/>
            <person name="Boka B."/>
            <person name="Rigling D."/>
            <person name="Barry K."/>
            <person name="Lee J."/>
            <person name="Mihaltcheva S."/>
            <person name="LaButti K."/>
            <person name="Lipzen A."/>
            <person name="Waldron R."/>
            <person name="Moloney N.M."/>
            <person name="Sperisen C."/>
            <person name="Kredics L."/>
            <person name="Vagvoelgyi C."/>
            <person name="Patrignani A."/>
            <person name="Fitzpatrick D."/>
            <person name="Nagy I."/>
            <person name="Doyle S."/>
            <person name="Anderson J.B."/>
            <person name="Grigoriev I.V."/>
            <person name="Gueldener U."/>
            <person name="Muensterkoetter M."/>
            <person name="Nagy L.G."/>
        </authorList>
    </citation>
    <scope>NUCLEOTIDE SEQUENCE [LARGE SCALE GENOMIC DNA]</scope>
    <source>
        <strain evidence="3">C18/9</strain>
    </source>
</reference>
<feature type="region of interest" description="Disordered" evidence="1">
    <location>
        <begin position="1"/>
        <end position="27"/>
    </location>
</feature>
<protein>
    <submittedName>
        <fullName evidence="2">Uncharacterized protein</fullName>
    </submittedName>
</protein>
<feature type="compositionally biased region" description="Polar residues" evidence="1">
    <location>
        <begin position="1"/>
        <end position="18"/>
    </location>
</feature>
<evidence type="ECO:0000313" key="3">
    <source>
        <dbReference type="Proteomes" id="UP000219338"/>
    </source>
</evidence>
<keyword evidence="3" id="KW-1185">Reference proteome</keyword>
<dbReference type="Proteomes" id="UP000219338">
    <property type="component" value="Unassembled WGS sequence"/>
</dbReference>